<name>A0A2M8QEV9_9CHLR</name>
<dbReference type="InterPro" id="IPR025110">
    <property type="entry name" value="AMP-bd_C"/>
</dbReference>
<feature type="domain" description="AMP-binding enzyme C-terminal" evidence="2">
    <location>
        <begin position="421"/>
        <end position="495"/>
    </location>
</feature>
<dbReference type="Gene3D" id="3.40.50.12780">
    <property type="entry name" value="N-terminal domain of ligase-like"/>
    <property type="match status" value="1"/>
</dbReference>
<evidence type="ECO:0000259" key="1">
    <source>
        <dbReference type="Pfam" id="PF00501"/>
    </source>
</evidence>
<accession>A0A2M8QEV9</accession>
<dbReference type="PANTHER" id="PTHR43767:SF1">
    <property type="entry name" value="NONRIBOSOMAL PEPTIDE SYNTHASE PES1 (EUROFUNG)-RELATED"/>
    <property type="match status" value="1"/>
</dbReference>
<reference evidence="3 4" key="1">
    <citation type="submission" date="2017-11" db="EMBL/GenBank/DDBJ databases">
        <title>Evolution of Phototrophy in the Chloroflexi Phylum Driven by Horizontal Gene Transfer.</title>
        <authorList>
            <person name="Ward L.M."/>
            <person name="Hemp J."/>
            <person name="Shih P.M."/>
            <person name="Mcglynn S.E."/>
            <person name="Fischer W."/>
        </authorList>
    </citation>
    <scope>NUCLEOTIDE SEQUENCE [LARGE SCALE GENOMIC DNA]</scope>
    <source>
        <strain evidence="3">JP3_7</strain>
    </source>
</reference>
<dbReference type="AlphaFoldDB" id="A0A2M8QEV9"/>
<sequence length="510" mass="55194">MDYLTFPDILRRAAWRTPDQTFVHWSDRRRSITYAEGERLSDHVAGGLADLGVRKGDRVAIIAHNGLDYVLAMFGIWKLGAISAHISVLQMKNLAWFLNDAEPRVVIYTGDLHAQVMAALPAAPEIEHAVCFDGAREGAHDWGALLAAQHKPPAVAVSSMDAAHLSYTSGSSGTPKGAVLAHGYTARATHCIAERLQLSRHDVSLGPTSLASSYHLVANLLPAMHRCAQVGVRKQWQAEEVLREIAERRVTYLAANPLLLSDLLDAIRRSGSKPETLRFVLCGGASAPVALKRAYRDELGVPLIEAYGQSELGGFVAMGYPRLEDDAHIGAIGPELPDREVRIADAHDAPVPCGEPGEVLIRGGVMLGYHNLPEKTAEALRNGWLHTGDVGVMDADGYVTLLGRVSERIIMNGQAIFPRPLEEALLRHPAVRYACVIGRPDPQAGQVPKAIVECFAGANVTADALLAHCSALLGERSTLREVEIIAQMPMTPTGKIARAELQARENARRS</sequence>
<dbReference type="Proteomes" id="UP000230790">
    <property type="component" value="Unassembled WGS sequence"/>
</dbReference>
<keyword evidence="3" id="KW-0436">Ligase</keyword>
<dbReference type="PROSITE" id="PS00455">
    <property type="entry name" value="AMP_BINDING"/>
    <property type="match status" value="1"/>
</dbReference>
<dbReference type="InterPro" id="IPR050237">
    <property type="entry name" value="ATP-dep_AMP-bd_enzyme"/>
</dbReference>
<evidence type="ECO:0000259" key="2">
    <source>
        <dbReference type="Pfam" id="PF13193"/>
    </source>
</evidence>
<dbReference type="InterPro" id="IPR045851">
    <property type="entry name" value="AMP-bd_C_sf"/>
</dbReference>
<dbReference type="Pfam" id="PF00501">
    <property type="entry name" value="AMP-binding"/>
    <property type="match status" value="1"/>
</dbReference>
<dbReference type="Gene3D" id="3.30.300.30">
    <property type="match status" value="1"/>
</dbReference>
<comment type="caution">
    <text evidence="3">The sequence shown here is derived from an EMBL/GenBank/DDBJ whole genome shotgun (WGS) entry which is preliminary data.</text>
</comment>
<dbReference type="GO" id="GO:0016878">
    <property type="term" value="F:acid-thiol ligase activity"/>
    <property type="evidence" value="ECO:0007669"/>
    <property type="project" value="UniProtKB-ARBA"/>
</dbReference>
<dbReference type="InterPro" id="IPR042099">
    <property type="entry name" value="ANL_N_sf"/>
</dbReference>
<evidence type="ECO:0000313" key="3">
    <source>
        <dbReference type="EMBL" id="PJF48340.1"/>
    </source>
</evidence>
<dbReference type="InterPro" id="IPR000873">
    <property type="entry name" value="AMP-dep_synth/lig_dom"/>
</dbReference>
<dbReference type="EMBL" id="PGTN01000017">
    <property type="protein sequence ID" value="PJF48340.1"/>
    <property type="molecule type" value="Genomic_DNA"/>
</dbReference>
<gene>
    <name evidence="3" type="ORF">CUN48_04025</name>
</gene>
<dbReference type="PANTHER" id="PTHR43767">
    <property type="entry name" value="LONG-CHAIN-FATTY-ACID--COA LIGASE"/>
    <property type="match status" value="1"/>
</dbReference>
<dbReference type="InterPro" id="IPR020845">
    <property type="entry name" value="AMP-binding_CS"/>
</dbReference>
<protein>
    <submittedName>
        <fullName evidence="3">Long-chain fatty acid--CoA ligase</fullName>
    </submittedName>
</protein>
<dbReference type="Pfam" id="PF13193">
    <property type="entry name" value="AMP-binding_C"/>
    <property type="match status" value="1"/>
</dbReference>
<dbReference type="SUPFAM" id="SSF56801">
    <property type="entry name" value="Acetyl-CoA synthetase-like"/>
    <property type="match status" value="1"/>
</dbReference>
<organism evidence="3 4">
    <name type="scientific">Candidatus Thermofonsia Clade 3 bacterium</name>
    <dbReference type="NCBI Taxonomy" id="2364212"/>
    <lineage>
        <taxon>Bacteria</taxon>
        <taxon>Bacillati</taxon>
        <taxon>Chloroflexota</taxon>
        <taxon>Candidatus Thermofontia</taxon>
        <taxon>Candidatus Thermofonsia Clade 3</taxon>
    </lineage>
</organism>
<evidence type="ECO:0000313" key="4">
    <source>
        <dbReference type="Proteomes" id="UP000230790"/>
    </source>
</evidence>
<proteinExistence type="predicted"/>
<feature type="domain" description="AMP-dependent synthetase/ligase" evidence="1">
    <location>
        <begin position="11"/>
        <end position="370"/>
    </location>
</feature>